<feature type="domain" description="Histidine kinase/HSP90-like ATPase" evidence="10">
    <location>
        <begin position="25"/>
        <end position="179"/>
    </location>
</feature>
<dbReference type="HAMAP" id="MF_00505">
    <property type="entry name" value="HSP90"/>
    <property type="match status" value="1"/>
</dbReference>
<dbReference type="InterPro" id="IPR019805">
    <property type="entry name" value="Heat_shock_protein_90_CS"/>
</dbReference>
<evidence type="ECO:0000256" key="4">
    <source>
        <dbReference type="ARBA" id="ARBA00022741"/>
    </source>
</evidence>
<keyword evidence="6" id="KW-0143">Chaperone</keyword>
<dbReference type="GO" id="GO:0005524">
    <property type="term" value="F:ATP binding"/>
    <property type="evidence" value="ECO:0007669"/>
    <property type="project" value="UniProtKB-KW"/>
</dbReference>
<keyword evidence="8" id="KW-0175">Coiled coil</keyword>
<dbReference type="AlphaFoldDB" id="A0A8J6AYL2"/>
<protein>
    <submittedName>
        <fullName evidence="11">Heat shock protein Hsp90 family</fullName>
    </submittedName>
</protein>
<dbReference type="PANTHER" id="PTHR11528">
    <property type="entry name" value="HEAT SHOCK PROTEIN 90 FAMILY MEMBER"/>
    <property type="match status" value="1"/>
</dbReference>
<dbReference type="PRINTS" id="PR00775">
    <property type="entry name" value="HEATSHOCK90"/>
</dbReference>
<dbReference type="SMART" id="SM00387">
    <property type="entry name" value="HATPase_c"/>
    <property type="match status" value="1"/>
</dbReference>
<dbReference type="EMBL" id="JAHDYR010000003">
    <property type="protein sequence ID" value="KAG9397243.1"/>
    <property type="molecule type" value="Genomic_DNA"/>
</dbReference>
<feature type="region of interest" description="Disordered" evidence="9">
    <location>
        <begin position="212"/>
        <end position="248"/>
    </location>
</feature>
<evidence type="ECO:0000256" key="7">
    <source>
        <dbReference type="PIRSR" id="PIRSR002583-1"/>
    </source>
</evidence>
<dbReference type="PIRSF" id="PIRSF002583">
    <property type="entry name" value="Hsp90"/>
    <property type="match status" value="1"/>
</dbReference>
<dbReference type="PROSITE" id="PS00298">
    <property type="entry name" value="HSP90"/>
    <property type="match status" value="1"/>
</dbReference>
<dbReference type="InterPro" id="IPR036890">
    <property type="entry name" value="HATPase_C_sf"/>
</dbReference>
<dbReference type="Gene3D" id="3.30.230.80">
    <property type="match status" value="1"/>
</dbReference>
<evidence type="ECO:0000256" key="6">
    <source>
        <dbReference type="ARBA" id="ARBA00023186"/>
    </source>
</evidence>
<feature type="binding site" evidence="7">
    <location>
        <begin position="98"/>
        <end position="99"/>
    </location>
    <ligand>
        <name>ATP</name>
        <dbReference type="ChEBI" id="CHEBI:30616"/>
    </ligand>
</feature>
<evidence type="ECO:0000313" key="12">
    <source>
        <dbReference type="EMBL" id="KAG9397333.1"/>
    </source>
</evidence>
<comment type="subcellular location">
    <subcellularLocation>
        <location evidence="1">Cytoplasm</location>
    </subcellularLocation>
</comment>
<dbReference type="GO" id="GO:0140662">
    <property type="term" value="F:ATP-dependent protein folding chaperone"/>
    <property type="evidence" value="ECO:0007669"/>
    <property type="project" value="InterPro"/>
</dbReference>
<organism evidence="11 13">
    <name type="scientific">Carpediemonas membranifera</name>
    <dbReference type="NCBI Taxonomy" id="201153"/>
    <lineage>
        <taxon>Eukaryota</taxon>
        <taxon>Metamonada</taxon>
        <taxon>Carpediemonas-like organisms</taxon>
        <taxon>Carpediemonas</taxon>
    </lineage>
</organism>
<keyword evidence="3" id="KW-0963">Cytoplasm</keyword>
<evidence type="ECO:0000313" key="13">
    <source>
        <dbReference type="Proteomes" id="UP000717585"/>
    </source>
</evidence>
<dbReference type="Gene3D" id="3.30.565.10">
    <property type="entry name" value="Histidine kinase-like ATPase, C-terminal domain"/>
    <property type="match status" value="1"/>
</dbReference>
<dbReference type="Pfam" id="PF00183">
    <property type="entry name" value="HSP90"/>
    <property type="match status" value="1"/>
</dbReference>
<evidence type="ECO:0000256" key="8">
    <source>
        <dbReference type="SAM" id="Coils"/>
    </source>
</evidence>
<dbReference type="InterPro" id="IPR037196">
    <property type="entry name" value="HSP90_C"/>
</dbReference>
<keyword evidence="4 7" id="KW-0547">Nucleotide-binding</keyword>
<dbReference type="GO" id="GO:0051082">
    <property type="term" value="F:unfolded protein binding"/>
    <property type="evidence" value="ECO:0007669"/>
    <property type="project" value="InterPro"/>
</dbReference>
<feature type="binding site" evidence="7">
    <location>
        <position position="36"/>
    </location>
    <ligand>
        <name>ATP</name>
        <dbReference type="ChEBI" id="CHEBI:30616"/>
    </ligand>
</feature>
<dbReference type="SUPFAM" id="SSF55874">
    <property type="entry name" value="ATPase domain of HSP90 chaperone/DNA topoisomerase II/histidine kinase"/>
    <property type="match status" value="1"/>
</dbReference>
<feature type="coiled-coil region" evidence="8">
    <location>
        <begin position="517"/>
        <end position="544"/>
    </location>
</feature>
<dbReference type="Proteomes" id="UP000717585">
    <property type="component" value="Unassembled WGS sequence"/>
</dbReference>
<dbReference type="FunFam" id="3.30.565.10:FF:000001">
    <property type="entry name" value="Heat shock protein HSP 90-alpha"/>
    <property type="match status" value="1"/>
</dbReference>
<dbReference type="FunFam" id="3.40.50.11260:FF:000001">
    <property type="entry name" value="Heat shock protein 90 alpha"/>
    <property type="match status" value="1"/>
</dbReference>
<dbReference type="FunFam" id="1.20.120.790:FF:000001">
    <property type="entry name" value="Heat shock protein 90 alpha"/>
    <property type="match status" value="1"/>
</dbReference>
<feature type="binding site" evidence="7">
    <location>
        <position position="97"/>
    </location>
    <ligand>
        <name>ATP</name>
        <dbReference type="ChEBI" id="CHEBI:30616"/>
    </ligand>
</feature>
<dbReference type="InterPro" id="IPR003594">
    <property type="entry name" value="HATPase_dom"/>
</dbReference>
<dbReference type="InterPro" id="IPR020575">
    <property type="entry name" value="Hsp90_N"/>
</dbReference>
<feature type="compositionally biased region" description="Basic and acidic residues" evidence="9">
    <location>
        <begin position="234"/>
        <end position="248"/>
    </location>
</feature>
<evidence type="ECO:0000256" key="1">
    <source>
        <dbReference type="ARBA" id="ARBA00004496"/>
    </source>
</evidence>
<feature type="binding site" evidence="7">
    <location>
        <position position="32"/>
    </location>
    <ligand>
        <name>ATP</name>
        <dbReference type="ChEBI" id="CHEBI:30616"/>
    </ligand>
</feature>
<gene>
    <name evidence="11" type="ORF">J8273_1158</name>
    <name evidence="12" type="ORF">J8273_1248</name>
</gene>
<dbReference type="SUPFAM" id="SSF54211">
    <property type="entry name" value="Ribosomal protein S5 domain 2-like"/>
    <property type="match status" value="1"/>
</dbReference>
<feature type="binding site" evidence="7">
    <location>
        <position position="78"/>
    </location>
    <ligand>
        <name>ATP</name>
        <dbReference type="ChEBI" id="CHEBI:30616"/>
    </ligand>
</feature>
<dbReference type="Gene3D" id="3.40.50.11260">
    <property type="match status" value="1"/>
</dbReference>
<dbReference type="GO" id="GO:0005737">
    <property type="term" value="C:cytoplasm"/>
    <property type="evidence" value="ECO:0007669"/>
    <property type="project" value="UniProtKB-SubCell"/>
</dbReference>
<evidence type="ECO:0000313" key="11">
    <source>
        <dbReference type="EMBL" id="KAG9397243.1"/>
    </source>
</evidence>
<feature type="binding site" evidence="7">
    <location>
        <position position="373"/>
    </location>
    <ligand>
        <name>ATP</name>
        <dbReference type="ChEBI" id="CHEBI:30616"/>
    </ligand>
</feature>
<feature type="binding site" evidence="7">
    <location>
        <begin position="119"/>
        <end position="124"/>
    </location>
    <ligand>
        <name>ATP</name>
        <dbReference type="ChEBI" id="CHEBI:30616"/>
    </ligand>
</feature>
<proteinExistence type="inferred from homology"/>
<evidence type="ECO:0000256" key="3">
    <source>
        <dbReference type="ARBA" id="ARBA00022490"/>
    </source>
</evidence>
<dbReference type="OrthoDB" id="28737at2759"/>
<keyword evidence="13" id="KW-1185">Reference proteome</keyword>
<keyword evidence="5 7" id="KW-0067">ATP-binding</keyword>
<dbReference type="InterPro" id="IPR001404">
    <property type="entry name" value="Hsp90_fam"/>
</dbReference>
<dbReference type="InterPro" id="IPR020568">
    <property type="entry name" value="Ribosomal_Su5_D2-typ_SF"/>
</dbReference>
<comment type="caution">
    <text evidence="11">The sequence shown here is derived from an EMBL/GenBank/DDBJ whole genome shotgun (WGS) entry which is preliminary data.</text>
</comment>
<dbReference type="FunFam" id="3.30.230.80:FF:000001">
    <property type="entry name" value="Heat shock protein 90 alpha"/>
    <property type="match status" value="1"/>
</dbReference>
<dbReference type="Gene3D" id="1.20.120.790">
    <property type="entry name" value="Heat shock protein 90, C-terminal domain"/>
    <property type="match status" value="1"/>
</dbReference>
<dbReference type="NCBIfam" id="NF003555">
    <property type="entry name" value="PRK05218.1"/>
    <property type="match status" value="1"/>
</dbReference>
<dbReference type="CDD" id="cd16927">
    <property type="entry name" value="HATPase_Hsp90-like"/>
    <property type="match status" value="1"/>
</dbReference>
<reference evidence="11" key="1">
    <citation type="submission" date="2021-05" db="EMBL/GenBank/DDBJ databases">
        <title>A free-living protist that lacks canonical eukaryotic 1 DNA replication and segregation systems.</title>
        <authorList>
            <person name="Salas-Leiva D.E."/>
            <person name="Tromer E.C."/>
            <person name="Curtis B.A."/>
            <person name="Jerlstrom-Hultqvist J."/>
            <person name="Kolisko M."/>
            <person name="Yi Z."/>
            <person name="Salas-Leiva J.S."/>
            <person name="Gallot-Lavallee L."/>
            <person name="Kops G.J.P.L."/>
            <person name="Archibald J.M."/>
            <person name="Simpson A.G.B."/>
            <person name="Roger A.J."/>
        </authorList>
    </citation>
    <scope>NUCLEOTIDE SEQUENCE</scope>
    <source>
        <strain evidence="11">BICM</strain>
    </source>
</reference>
<feature type="binding site" evidence="7">
    <location>
        <position position="91"/>
    </location>
    <ligand>
        <name>ATP</name>
        <dbReference type="ChEBI" id="CHEBI:30616"/>
    </ligand>
</feature>
<comment type="similarity">
    <text evidence="2">Belongs to the heat shock protein 90 family.</text>
</comment>
<evidence type="ECO:0000256" key="2">
    <source>
        <dbReference type="ARBA" id="ARBA00008239"/>
    </source>
</evidence>
<evidence type="ECO:0000256" key="9">
    <source>
        <dbReference type="SAM" id="MobiDB-lite"/>
    </source>
</evidence>
<sequence length="699" mass="79528">MSETFQFQAEINQLLSLIINTFYSNKDVFLRELVSNASDALDKIRYQSLTDSSALESKKEMEIKIIPDKEAKTLTIEDSGVGMTKADLINNLGTIAKSGTKQFMEAIQSGASDLSLIGQFGVGFYSAFLVADSVTVTSKHNDDACHTWESSAGGEFTITESEDTLGRGTRLVLHMKEDQLEYLDEAKIKGLINTHSQFVSYPISLFVTKEEEKEVTDDEAESKVEEVEAEEDEDKPKIEEVDEEKKEKKTKKVKETVQEFEHVNTQQAIWTRAPADVTEEEYTEFYKSLSNDWEEPLYHKHFSVEGQLEFKSLLYIPKRAPFDMFEQNKKKNNIKLFVRRVFIMDNCEDLIPEWLGFVKGVVDSEDLPLNISREMLQRNTVLKVIRKNLVKRAIEMFTDISEDAEKYKTFYEQFNKQISLGVHEDSANRDKLAKLLRYTSTKSTDDRTSLDDYITRMKEGQKSIYYITGESQKAVENSPFLEALRQKDFEVLFLVDPIDEYCVTALKEYEGKKLVCVTKEGLELEQTEDEKKKAEEDKAAFAQLCTVMKNVLGDKVEKVVLGSSRLVNSPCILVTGEHGWSANLERIVKAQALRDNTMMQYMSGRKTLEINPGHAIIQNLRQKIEEEGEDSATAKDLVWLMFDTAMLNSGFTLDDPNSFVSRIYNIVSIGLGVDETEVAAPVEAPVEEVAEDEDLEEVD</sequence>
<dbReference type="SUPFAM" id="SSF110942">
    <property type="entry name" value="HSP90 C-terminal domain"/>
    <property type="match status" value="1"/>
</dbReference>
<accession>A0A8J6AYL2</accession>
<name>A0A8J6AYL2_9EUKA</name>
<feature type="binding site" evidence="7">
    <location>
        <position position="83"/>
    </location>
    <ligand>
        <name>ATP</name>
        <dbReference type="ChEBI" id="CHEBI:30616"/>
    </ligand>
</feature>
<dbReference type="Pfam" id="PF13589">
    <property type="entry name" value="HATPase_c_3"/>
    <property type="match status" value="1"/>
</dbReference>
<dbReference type="EMBL" id="JAHDYR010000003">
    <property type="protein sequence ID" value="KAG9397333.1"/>
    <property type="molecule type" value="Genomic_DNA"/>
</dbReference>
<evidence type="ECO:0000259" key="10">
    <source>
        <dbReference type="SMART" id="SM00387"/>
    </source>
</evidence>
<evidence type="ECO:0000256" key="5">
    <source>
        <dbReference type="ARBA" id="ARBA00022840"/>
    </source>
</evidence>
<feature type="binding site" evidence="7">
    <location>
        <position position="169"/>
    </location>
    <ligand>
        <name>ATP</name>
        <dbReference type="ChEBI" id="CHEBI:30616"/>
    </ligand>
</feature>
<dbReference type="GO" id="GO:0016887">
    <property type="term" value="F:ATP hydrolysis activity"/>
    <property type="evidence" value="ECO:0007669"/>
    <property type="project" value="InterPro"/>
</dbReference>
<keyword evidence="11" id="KW-0346">Stress response</keyword>